<keyword evidence="2 5" id="KW-0863">Zinc-finger</keyword>
<keyword evidence="3" id="KW-0862">Zinc</keyword>
<evidence type="ECO:0000256" key="3">
    <source>
        <dbReference type="ARBA" id="ARBA00022833"/>
    </source>
</evidence>
<evidence type="ECO:0000313" key="7">
    <source>
        <dbReference type="EMBL" id="KAK4878054.1"/>
    </source>
</evidence>
<keyword evidence="1" id="KW-0479">Metal-binding</keyword>
<comment type="caution">
    <text evidence="7">The sequence shown here is derived from an EMBL/GenBank/DDBJ whole genome shotgun (WGS) entry which is preliminary data.</text>
</comment>
<dbReference type="EMBL" id="JARPUR010000004">
    <property type="protein sequence ID" value="KAK4878054.1"/>
    <property type="molecule type" value="Genomic_DNA"/>
</dbReference>
<accession>A0AAN7SG29</accession>
<keyword evidence="4 5" id="KW-0238">DNA-binding</keyword>
<dbReference type="PROSITE" id="PS50950">
    <property type="entry name" value="ZF_THAP"/>
    <property type="match status" value="1"/>
</dbReference>
<dbReference type="GO" id="GO:0003677">
    <property type="term" value="F:DNA binding"/>
    <property type="evidence" value="ECO:0007669"/>
    <property type="project" value="UniProtKB-UniRule"/>
</dbReference>
<evidence type="ECO:0000256" key="2">
    <source>
        <dbReference type="ARBA" id="ARBA00022771"/>
    </source>
</evidence>
<dbReference type="AlphaFoldDB" id="A0AAN7SG29"/>
<keyword evidence="8" id="KW-1185">Reference proteome</keyword>
<organism evidence="7 8">
    <name type="scientific">Aquatica leii</name>
    <dbReference type="NCBI Taxonomy" id="1421715"/>
    <lineage>
        <taxon>Eukaryota</taxon>
        <taxon>Metazoa</taxon>
        <taxon>Ecdysozoa</taxon>
        <taxon>Arthropoda</taxon>
        <taxon>Hexapoda</taxon>
        <taxon>Insecta</taxon>
        <taxon>Pterygota</taxon>
        <taxon>Neoptera</taxon>
        <taxon>Endopterygota</taxon>
        <taxon>Coleoptera</taxon>
        <taxon>Polyphaga</taxon>
        <taxon>Elateriformia</taxon>
        <taxon>Elateroidea</taxon>
        <taxon>Lampyridae</taxon>
        <taxon>Luciolinae</taxon>
        <taxon>Aquatica</taxon>
    </lineage>
</organism>
<proteinExistence type="predicted"/>
<dbReference type="InterPro" id="IPR006612">
    <property type="entry name" value="THAP_Znf"/>
</dbReference>
<sequence length="199" mass="22141">MRQKWLQMINNPDLNTIAAKELYNNHFVCEKHFAEKYLVPGTKRGLRHDAIPTVFKGTSPVQEEVEVVLESESLVVHAKPANTISTAVISTACETHHESEATQSKVPFCEESAPSTSVFTLKIVCLQVAEGHCCEMLSETIFVDCGHNALNEPNKENIPENEPSGRKQLMSTSFQPITFASINIDLDEKKLAETDSKLQ</sequence>
<evidence type="ECO:0000256" key="1">
    <source>
        <dbReference type="ARBA" id="ARBA00022723"/>
    </source>
</evidence>
<dbReference type="Proteomes" id="UP001353858">
    <property type="component" value="Unassembled WGS sequence"/>
</dbReference>
<feature type="domain" description="THAP-type" evidence="6">
    <location>
        <begin position="1"/>
        <end position="55"/>
    </location>
</feature>
<gene>
    <name evidence="7" type="ORF">RN001_010560</name>
</gene>
<evidence type="ECO:0000256" key="4">
    <source>
        <dbReference type="ARBA" id="ARBA00023125"/>
    </source>
</evidence>
<protein>
    <recommendedName>
        <fullName evidence="6">THAP-type domain-containing protein</fullName>
    </recommendedName>
</protein>
<dbReference type="Pfam" id="PF05485">
    <property type="entry name" value="THAP"/>
    <property type="match status" value="1"/>
</dbReference>
<evidence type="ECO:0000313" key="8">
    <source>
        <dbReference type="Proteomes" id="UP001353858"/>
    </source>
</evidence>
<dbReference type="GO" id="GO:0008270">
    <property type="term" value="F:zinc ion binding"/>
    <property type="evidence" value="ECO:0007669"/>
    <property type="project" value="UniProtKB-KW"/>
</dbReference>
<reference evidence="8" key="1">
    <citation type="submission" date="2023-01" db="EMBL/GenBank/DDBJ databases">
        <title>Key to firefly adult light organ development and bioluminescence: homeobox transcription factors regulate luciferase expression and transportation to peroxisome.</title>
        <authorList>
            <person name="Fu X."/>
        </authorList>
    </citation>
    <scope>NUCLEOTIDE SEQUENCE [LARGE SCALE GENOMIC DNA]</scope>
</reference>
<evidence type="ECO:0000256" key="5">
    <source>
        <dbReference type="PROSITE-ProRule" id="PRU00309"/>
    </source>
</evidence>
<dbReference type="SUPFAM" id="SSF57716">
    <property type="entry name" value="Glucocorticoid receptor-like (DNA-binding domain)"/>
    <property type="match status" value="1"/>
</dbReference>
<name>A0AAN7SG29_9COLE</name>
<evidence type="ECO:0000259" key="6">
    <source>
        <dbReference type="PROSITE" id="PS50950"/>
    </source>
</evidence>